<keyword evidence="5 6" id="KW-0472">Membrane</keyword>
<dbReference type="RefSeq" id="WP_006798244.1">
    <property type="nucleotide sequence ID" value="NZ_GL891979.1"/>
</dbReference>
<dbReference type="InterPro" id="IPR003838">
    <property type="entry name" value="ABC3_permease_C"/>
</dbReference>
<reference evidence="9 10" key="1">
    <citation type="submission" date="2011-04" db="EMBL/GenBank/DDBJ databases">
        <title>The Genome Sequence of Dysgonomonas gadei ATCC BAA-286.</title>
        <authorList>
            <consortium name="The Broad Institute Genome Sequencing Platform"/>
            <person name="Earl A."/>
            <person name="Ward D."/>
            <person name="Feldgarden M."/>
            <person name="Gevers D."/>
            <person name="Pudlo N."/>
            <person name="Martens E."/>
            <person name="Allen-Vercoe E."/>
            <person name="Young S.K."/>
            <person name="Zeng Q."/>
            <person name="Gargeya S."/>
            <person name="Fitzgerald M."/>
            <person name="Haas B."/>
            <person name="Abouelleil A."/>
            <person name="Alvarado L."/>
            <person name="Arachchi H.M."/>
            <person name="Berlin A."/>
            <person name="Brown A."/>
            <person name="Chapman S.B."/>
            <person name="Chen Z."/>
            <person name="Dunbar C."/>
            <person name="Freedman E."/>
            <person name="Gearin G."/>
            <person name="Gellesch M."/>
            <person name="Goldberg J."/>
            <person name="Griggs A."/>
            <person name="Gujja S."/>
            <person name="Heiman D."/>
            <person name="Howarth C."/>
            <person name="Larson L."/>
            <person name="Lui A."/>
            <person name="MacDonald P.J.P."/>
            <person name="Mehta T."/>
            <person name="Montmayeur A."/>
            <person name="Murphy C."/>
            <person name="Neiman D."/>
            <person name="Pearson M."/>
            <person name="Priest M."/>
            <person name="Roberts A."/>
            <person name="Saif S."/>
            <person name="Shea T."/>
            <person name="Shenoy N."/>
            <person name="Sisk P."/>
            <person name="Stolte C."/>
            <person name="Sykes S."/>
            <person name="Yandava C."/>
            <person name="Wortman J."/>
            <person name="Nusbaum C."/>
            <person name="Birren B."/>
        </authorList>
    </citation>
    <scope>NUCLEOTIDE SEQUENCE [LARGE SCALE GENOMIC DNA]</scope>
    <source>
        <strain evidence="9 10">ATCC BAA-286</strain>
    </source>
</reference>
<gene>
    <name evidence="9" type="ORF">HMPREF9455_00729</name>
</gene>
<dbReference type="OrthoDB" id="973461at2"/>
<organism evidence="9 10">
    <name type="scientific">Dysgonomonas gadei ATCC BAA-286</name>
    <dbReference type="NCBI Taxonomy" id="742766"/>
    <lineage>
        <taxon>Bacteria</taxon>
        <taxon>Pseudomonadati</taxon>
        <taxon>Bacteroidota</taxon>
        <taxon>Bacteroidia</taxon>
        <taxon>Bacteroidales</taxon>
        <taxon>Dysgonomonadaceae</taxon>
        <taxon>Dysgonomonas</taxon>
    </lineage>
</organism>
<dbReference type="GO" id="GO:0022857">
    <property type="term" value="F:transmembrane transporter activity"/>
    <property type="evidence" value="ECO:0007669"/>
    <property type="project" value="TreeGrafter"/>
</dbReference>
<evidence type="ECO:0000259" key="8">
    <source>
        <dbReference type="Pfam" id="PF12704"/>
    </source>
</evidence>
<evidence type="ECO:0000313" key="9">
    <source>
        <dbReference type="EMBL" id="EGK03159.1"/>
    </source>
</evidence>
<dbReference type="GO" id="GO:0005886">
    <property type="term" value="C:plasma membrane"/>
    <property type="evidence" value="ECO:0007669"/>
    <property type="project" value="UniProtKB-SubCell"/>
</dbReference>
<dbReference type="Pfam" id="PF02687">
    <property type="entry name" value="FtsX"/>
    <property type="match status" value="2"/>
</dbReference>
<comment type="caution">
    <text evidence="9">The sequence shown here is derived from an EMBL/GenBank/DDBJ whole genome shotgun (WGS) entry which is preliminary data.</text>
</comment>
<feature type="transmembrane region" description="Helical" evidence="6">
    <location>
        <begin position="16"/>
        <end position="37"/>
    </location>
</feature>
<feature type="transmembrane region" description="Helical" evidence="6">
    <location>
        <begin position="705"/>
        <end position="723"/>
    </location>
</feature>
<feature type="transmembrane region" description="Helical" evidence="6">
    <location>
        <begin position="364"/>
        <end position="386"/>
    </location>
</feature>
<feature type="domain" description="MacB-like periplasmic core" evidence="8">
    <location>
        <begin position="16"/>
        <end position="229"/>
    </location>
</feature>
<dbReference type="Proteomes" id="UP000004913">
    <property type="component" value="Unassembled WGS sequence"/>
</dbReference>
<keyword evidence="4 6" id="KW-1133">Transmembrane helix</keyword>
<keyword evidence="10" id="KW-1185">Reference proteome</keyword>
<evidence type="ECO:0000256" key="2">
    <source>
        <dbReference type="ARBA" id="ARBA00022475"/>
    </source>
</evidence>
<evidence type="ECO:0000256" key="3">
    <source>
        <dbReference type="ARBA" id="ARBA00022692"/>
    </source>
</evidence>
<feature type="domain" description="ABC3 transporter permease C-terminal" evidence="7">
    <location>
        <begin position="276"/>
        <end position="389"/>
    </location>
</feature>
<dbReference type="STRING" id="742766.HMPREF9455_00729"/>
<proteinExistence type="predicted"/>
<dbReference type="Pfam" id="PF12704">
    <property type="entry name" value="MacB_PCD"/>
    <property type="match status" value="2"/>
</dbReference>
<keyword evidence="3 6" id="KW-0812">Transmembrane</keyword>
<feature type="transmembrane region" description="Helical" evidence="6">
    <location>
        <begin position="270"/>
        <end position="294"/>
    </location>
</feature>
<sequence length="775" mass="89022">MKQFFRNFRKQKTVGILNILGLSLGIMCSVIIGLWGMNELSFDNFHNNGENIYRTNLSLVLNNTPTKIGSSFKPLGEEAMNTIPEIKDMCRVAIDGNIEIKIENKLYEPNRICMADSNFFTYFNFPLLEGNPQTVLSTPDGVVISKSFAERYFPQKDPIGQSISFDDVYFTVSGIMKNMPINSHLQADAVLPFFGYYKDCTWGWSDVFNTYLTINTNTDLNKVEKALTEIYDTNMTSHLPDSRIELQPLKDIHFGSGFMNDQVIKGNKPLVFIFILTAIIILIISCINFINLFVSTSFIRAKTIGIKKAQGADKRILIYDFYQETACYVILSIIIGLLLAFPSVPVFNQVMNTHIFIDFCSVKLYVFLFILFILTVLIAGSFPALYMTKFGIIETLREKFKGKKMSVFQKSLVILQFSASVTLLIIIFFFNKQVDYMVSADMGFEKENVFYIGGRDNFGNNFESFRAEMLQEPTIKDVTMSRNPITEWRQGWSIKTIGKEETVLTEICRVKPNFFDFFNIKFVEGYNPLNTFEADSLWVGVINQTAARLMEFKDPIDKELITHNKRNTVIKGVIHDAQTRSFHTTVDPQVYFKLTQDKYNQIYFKVAGNPAKAIAFVENKWKEQITDAPFEYHFLDDTYKQLYITETNAQKLLTYAMFISFFITMVGLFAISYYSLQRRVKEIGIRKVNGATLSDLLILLNKDSLTWVLISFIIACPISYFFVKNWLNNFTIKTSVDLWIFLLAGIFSLLVALFTVSYQTWRSANMNPVESLKNE</sequence>
<evidence type="ECO:0000256" key="5">
    <source>
        <dbReference type="ARBA" id="ARBA00023136"/>
    </source>
</evidence>
<evidence type="ECO:0000259" key="7">
    <source>
        <dbReference type="Pfam" id="PF02687"/>
    </source>
</evidence>
<comment type="subcellular location">
    <subcellularLocation>
        <location evidence="1">Cell membrane</location>
        <topology evidence="1">Multi-pass membrane protein</topology>
    </subcellularLocation>
</comment>
<accession>F5IUG2</accession>
<feature type="transmembrane region" description="Helical" evidence="6">
    <location>
        <begin position="738"/>
        <end position="758"/>
    </location>
</feature>
<dbReference type="AlphaFoldDB" id="F5IUG2"/>
<evidence type="ECO:0000256" key="1">
    <source>
        <dbReference type="ARBA" id="ARBA00004651"/>
    </source>
</evidence>
<dbReference type="PANTHER" id="PTHR30572:SF18">
    <property type="entry name" value="ABC-TYPE MACROLIDE FAMILY EXPORT SYSTEM PERMEASE COMPONENT 2"/>
    <property type="match status" value="1"/>
</dbReference>
<feature type="transmembrane region" description="Helical" evidence="6">
    <location>
        <begin position="325"/>
        <end position="344"/>
    </location>
</feature>
<feature type="transmembrane region" description="Helical" evidence="6">
    <location>
        <begin position="652"/>
        <end position="676"/>
    </location>
</feature>
<evidence type="ECO:0000313" key="10">
    <source>
        <dbReference type="Proteomes" id="UP000004913"/>
    </source>
</evidence>
<dbReference type="InterPro" id="IPR050250">
    <property type="entry name" value="Macrolide_Exporter_MacB"/>
</dbReference>
<name>F5IUG2_9BACT</name>
<evidence type="ECO:0000256" key="4">
    <source>
        <dbReference type="ARBA" id="ARBA00022989"/>
    </source>
</evidence>
<dbReference type="InterPro" id="IPR025857">
    <property type="entry name" value="MacB_PCD"/>
</dbReference>
<evidence type="ECO:0000256" key="6">
    <source>
        <dbReference type="SAM" id="Phobius"/>
    </source>
</evidence>
<feature type="domain" description="ABC3 transporter permease C-terminal" evidence="7">
    <location>
        <begin position="656"/>
        <end position="768"/>
    </location>
</feature>
<dbReference type="EMBL" id="ADLV01000013">
    <property type="protein sequence ID" value="EGK03159.1"/>
    <property type="molecule type" value="Genomic_DNA"/>
</dbReference>
<keyword evidence="2" id="KW-1003">Cell membrane</keyword>
<feature type="transmembrane region" description="Helical" evidence="6">
    <location>
        <begin position="407"/>
        <end position="430"/>
    </location>
</feature>
<protein>
    <submittedName>
        <fullName evidence="9">Uncharacterized protein</fullName>
    </submittedName>
</protein>
<dbReference type="PANTHER" id="PTHR30572">
    <property type="entry name" value="MEMBRANE COMPONENT OF TRANSPORTER-RELATED"/>
    <property type="match status" value="1"/>
</dbReference>
<feature type="domain" description="MacB-like periplasmic core" evidence="8">
    <location>
        <begin position="420"/>
        <end position="607"/>
    </location>
</feature>
<dbReference type="eggNOG" id="COG0577">
    <property type="taxonomic scope" value="Bacteria"/>
</dbReference>
<dbReference type="HOGENOM" id="CLU_008713_1_0_10"/>